<keyword evidence="2" id="KW-0479">Metal-binding</keyword>
<evidence type="ECO:0000313" key="11">
    <source>
        <dbReference type="Proteomes" id="UP000184499"/>
    </source>
</evidence>
<dbReference type="InterPro" id="IPR003347">
    <property type="entry name" value="JmjC_dom"/>
</dbReference>
<evidence type="ECO:0000256" key="2">
    <source>
        <dbReference type="ARBA" id="ARBA00022723"/>
    </source>
</evidence>
<comment type="subcellular location">
    <subcellularLocation>
        <location evidence="1">Nucleus</location>
    </subcellularLocation>
</comment>
<dbReference type="InterPro" id="IPR043145">
    <property type="entry name" value="Znf_ZZ_sf"/>
</dbReference>
<dbReference type="SUPFAM" id="SSF51197">
    <property type="entry name" value="Clavaminate synthase-like"/>
    <property type="match status" value="1"/>
</dbReference>
<keyword evidence="4" id="KW-0862">Zinc</keyword>
<dbReference type="Pfam" id="PF02373">
    <property type="entry name" value="JmjC"/>
    <property type="match status" value="1"/>
</dbReference>
<reference evidence="11" key="1">
    <citation type="journal article" date="2017" name="Genome Biol.">
        <title>Comparative genomics reveals high biological diversity and specific adaptations in the industrially and medically important fungal genus Aspergillus.</title>
        <authorList>
            <person name="de Vries R.P."/>
            <person name="Riley R."/>
            <person name="Wiebenga A."/>
            <person name="Aguilar-Osorio G."/>
            <person name="Amillis S."/>
            <person name="Uchima C.A."/>
            <person name="Anderluh G."/>
            <person name="Asadollahi M."/>
            <person name="Askin M."/>
            <person name="Barry K."/>
            <person name="Battaglia E."/>
            <person name="Bayram O."/>
            <person name="Benocci T."/>
            <person name="Braus-Stromeyer S.A."/>
            <person name="Caldana C."/>
            <person name="Canovas D."/>
            <person name="Cerqueira G.C."/>
            <person name="Chen F."/>
            <person name="Chen W."/>
            <person name="Choi C."/>
            <person name="Clum A."/>
            <person name="Dos Santos R.A."/>
            <person name="Damasio A.R."/>
            <person name="Diallinas G."/>
            <person name="Emri T."/>
            <person name="Fekete E."/>
            <person name="Flipphi M."/>
            <person name="Freyberg S."/>
            <person name="Gallo A."/>
            <person name="Gournas C."/>
            <person name="Habgood R."/>
            <person name="Hainaut M."/>
            <person name="Harispe M.L."/>
            <person name="Henrissat B."/>
            <person name="Hilden K.S."/>
            <person name="Hope R."/>
            <person name="Hossain A."/>
            <person name="Karabika E."/>
            <person name="Karaffa L."/>
            <person name="Karanyi Z."/>
            <person name="Krasevec N."/>
            <person name="Kuo A."/>
            <person name="Kusch H."/>
            <person name="LaButti K."/>
            <person name="Lagendijk E.L."/>
            <person name="Lapidus A."/>
            <person name="Levasseur A."/>
            <person name="Lindquist E."/>
            <person name="Lipzen A."/>
            <person name="Logrieco A.F."/>
            <person name="MacCabe A."/>
            <person name="Maekelae M.R."/>
            <person name="Malavazi I."/>
            <person name="Melin P."/>
            <person name="Meyer V."/>
            <person name="Mielnichuk N."/>
            <person name="Miskei M."/>
            <person name="Molnar A.P."/>
            <person name="Mule G."/>
            <person name="Ngan C.Y."/>
            <person name="Orejas M."/>
            <person name="Orosz E."/>
            <person name="Ouedraogo J.P."/>
            <person name="Overkamp K.M."/>
            <person name="Park H.-S."/>
            <person name="Perrone G."/>
            <person name="Piumi F."/>
            <person name="Punt P.J."/>
            <person name="Ram A.F."/>
            <person name="Ramon A."/>
            <person name="Rauscher S."/>
            <person name="Record E."/>
            <person name="Riano-Pachon D.M."/>
            <person name="Robert V."/>
            <person name="Roehrig J."/>
            <person name="Ruller R."/>
            <person name="Salamov A."/>
            <person name="Salih N.S."/>
            <person name="Samson R.A."/>
            <person name="Sandor E."/>
            <person name="Sanguinetti M."/>
            <person name="Schuetze T."/>
            <person name="Sepcic K."/>
            <person name="Shelest E."/>
            <person name="Sherlock G."/>
            <person name="Sophianopoulou V."/>
            <person name="Squina F.M."/>
            <person name="Sun H."/>
            <person name="Susca A."/>
            <person name="Todd R.B."/>
            <person name="Tsang A."/>
            <person name="Unkles S.E."/>
            <person name="van de Wiele N."/>
            <person name="van Rossen-Uffink D."/>
            <person name="Oliveira J.V."/>
            <person name="Vesth T.C."/>
            <person name="Visser J."/>
            <person name="Yu J.-H."/>
            <person name="Zhou M."/>
            <person name="Andersen M.R."/>
            <person name="Archer D.B."/>
            <person name="Baker S.E."/>
            <person name="Benoit I."/>
            <person name="Brakhage A.A."/>
            <person name="Braus G.H."/>
            <person name="Fischer R."/>
            <person name="Frisvad J.C."/>
            <person name="Goldman G.H."/>
            <person name="Houbraken J."/>
            <person name="Oakley B."/>
            <person name="Pocsi I."/>
            <person name="Scazzocchio C."/>
            <person name="Seiboth B."/>
            <person name="vanKuyk P.A."/>
            <person name="Wortman J."/>
            <person name="Dyer P.S."/>
            <person name="Grigoriev I.V."/>
        </authorList>
    </citation>
    <scope>NUCLEOTIDE SEQUENCE [LARGE SCALE GENOMIC DNA]</scope>
    <source>
        <strain evidence="11">CBS 101740 / IMI 381727 / IBT 21946</strain>
    </source>
</reference>
<organism evidence="10 11">
    <name type="scientific">Aspergillus brasiliensis (strain CBS 101740 / IMI 381727 / IBT 21946)</name>
    <dbReference type="NCBI Taxonomy" id="767769"/>
    <lineage>
        <taxon>Eukaryota</taxon>
        <taxon>Fungi</taxon>
        <taxon>Dikarya</taxon>
        <taxon>Ascomycota</taxon>
        <taxon>Pezizomycotina</taxon>
        <taxon>Eurotiomycetes</taxon>
        <taxon>Eurotiomycetidae</taxon>
        <taxon>Eurotiales</taxon>
        <taxon>Aspergillaceae</taxon>
        <taxon>Aspergillus</taxon>
        <taxon>Aspergillus subgen. Circumdati</taxon>
    </lineage>
</organism>
<dbReference type="GO" id="GO:0005634">
    <property type="term" value="C:nucleus"/>
    <property type="evidence" value="ECO:0007669"/>
    <property type="project" value="UniProtKB-SubCell"/>
</dbReference>
<name>A0A1L9UWH9_ASPBC</name>
<evidence type="ECO:0000256" key="8">
    <source>
        <dbReference type="SAM" id="MobiDB-lite"/>
    </source>
</evidence>
<dbReference type="SUPFAM" id="SSF57850">
    <property type="entry name" value="RING/U-box"/>
    <property type="match status" value="1"/>
</dbReference>
<keyword evidence="3" id="KW-0863">Zinc-finger</keyword>
<dbReference type="VEuPathDB" id="FungiDB:ASPBRDRAFT_38440"/>
<feature type="domain" description="JmjC" evidence="9">
    <location>
        <begin position="126"/>
        <end position="293"/>
    </location>
</feature>
<evidence type="ECO:0000256" key="3">
    <source>
        <dbReference type="ARBA" id="ARBA00022771"/>
    </source>
</evidence>
<dbReference type="OrthoDB" id="298344at2759"/>
<keyword evidence="6" id="KW-0804">Transcription</keyword>
<dbReference type="GO" id="GO:0008270">
    <property type="term" value="F:zinc ion binding"/>
    <property type="evidence" value="ECO:0007669"/>
    <property type="project" value="UniProtKB-KW"/>
</dbReference>
<accession>A0A1L9UWH9</accession>
<gene>
    <name evidence="10" type="ORF">ASPBRDRAFT_38440</name>
</gene>
<dbReference type="Pfam" id="PF00569">
    <property type="entry name" value="ZZ"/>
    <property type="match status" value="1"/>
</dbReference>
<sequence length="763" mass="86090">MDFLQQGPPSLQDLLRAGEPFVPFSEYSVQDISHLSEDETTGWVETKLRDGKPFVIRGFTHLKEWDRSVLNNERLGSLSSSAAIPVRNCHTGRDAKMRLQDLLSQTDYARTGNVREFLYAKDLQCPQEWIKALENFLPSAMRHLGSLDLFRTLPKEIAPEVLMAYVGTRKSASGFHRCFSGTVALNLLVESEGAGPGSLCFGTDKHSQALYDKYMEDLGKSPHTDWTNVSTAQLKSANFPVYVTHQHPGDLVIFPSATAHQIWNVSPMVTKVVWNVMHSSSLVTFFDYIQPFYQRYCHADTGRVPLIPLHALIRGSLGTEDEALLLDVFLKLLDDEAIETGSVPPMKTVDTQGAVVECNFCGLTIWNRHLHCEQCGDFDLCLTCFISGRSCKHVADYTWAELIPRAYCMEVIQSTRNRLRDRLLSRFKRPKQRSLGALAVAAADARKQPMMERLCHLCRDSHPAWKGVACTQCSAFFCFRGLHRHFDVDLISFLRNTDPWVCPKCSHFCNCRCCHFPLPYSSKDKPVRARIKSIDPRGRVMGFTDNVFDQKRGKRASLTTPSASLLPEVPSRAQKRPRTQVSDEVAELPRQQEDYSTFTNRGVIQSQSTEDTIHTNPHPYAMSRSIGPKGQLRISDLVEEHGPAESEPPFQASFRHASPLLSLTPGDGAFRRPTNEPSVPATPDEASISSLGRRLEELRRYADELLDLSLVESHAKVLEKISQLQSQIEERKRRKAEALFDSLDRDFPELATVAREEARRRGL</sequence>
<keyword evidence="11" id="KW-1185">Reference proteome</keyword>
<dbReference type="CDD" id="cd02249">
    <property type="entry name" value="ZZ"/>
    <property type="match status" value="1"/>
</dbReference>
<dbReference type="EMBL" id="KV878680">
    <property type="protein sequence ID" value="OJJ76065.1"/>
    <property type="molecule type" value="Genomic_DNA"/>
</dbReference>
<dbReference type="InterPro" id="IPR000433">
    <property type="entry name" value="Znf_ZZ"/>
</dbReference>
<evidence type="ECO:0000256" key="7">
    <source>
        <dbReference type="ARBA" id="ARBA00023242"/>
    </source>
</evidence>
<dbReference type="GeneID" id="93576426"/>
<dbReference type="PROSITE" id="PS51184">
    <property type="entry name" value="JMJC"/>
    <property type="match status" value="1"/>
</dbReference>
<protein>
    <recommendedName>
        <fullName evidence="9">JmjC domain-containing protein</fullName>
    </recommendedName>
</protein>
<keyword evidence="7" id="KW-0539">Nucleus</keyword>
<dbReference type="Gene3D" id="2.60.120.650">
    <property type="entry name" value="Cupin"/>
    <property type="match status" value="1"/>
</dbReference>
<feature type="region of interest" description="Disordered" evidence="8">
    <location>
        <begin position="661"/>
        <end position="687"/>
    </location>
</feature>
<evidence type="ECO:0000256" key="6">
    <source>
        <dbReference type="ARBA" id="ARBA00023163"/>
    </source>
</evidence>
<evidence type="ECO:0000256" key="1">
    <source>
        <dbReference type="ARBA" id="ARBA00004123"/>
    </source>
</evidence>
<evidence type="ECO:0000256" key="4">
    <source>
        <dbReference type="ARBA" id="ARBA00022833"/>
    </source>
</evidence>
<dbReference type="SMART" id="SM00558">
    <property type="entry name" value="JmjC"/>
    <property type="match status" value="1"/>
</dbReference>
<feature type="region of interest" description="Disordered" evidence="8">
    <location>
        <begin position="551"/>
        <end position="585"/>
    </location>
</feature>
<keyword evidence="5" id="KW-0805">Transcription regulation</keyword>
<dbReference type="InterPro" id="IPR018866">
    <property type="entry name" value="Znf-4CXXC_R1"/>
</dbReference>
<evidence type="ECO:0000259" key="9">
    <source>
        <dbReference type="PROSITE" id="PS51184"/>
    </source>
</evidence>
<dbReference type="PROSITE" id="PS01357">
    <property type="entry name" value="ZF_ZZ_1"/>
    <property type="match status" value="1"/>
</dbReference>
<dbReference type="RefSeq" id="XP_067483312.1">
    <property type="nucleotide sequence ID" value="XM_067623938.1"/>
</dbReference>
<proteinExistence type="predicted"/>
<dbReference type="Proteomes" id="UP000184499">
    <property type="component" value="Unassembled WGS sequence"/>
</dbReference>
<dbReference type="OMA" id="MGFTDNV"/>
<dbReference type="Gene3D" id="3.30.60.90">
    <property type="match status" value="1"/>
</dbReference>
<evidence type="ECO:0000313" key="10">
    <source>
        <dbReference type="EMBL" id="OJJ76065.1"/>
    </source>
</evidence>
<dbReference type="SMART" id="SM00291">
    <property type="entry name" value="ZnF_ZZ"/>
    <property type="match status" value="1"/>
</dbReference>
<dbReference type="AlphaFoldDB" id="A0A1L9UWH9"/>
<dbReference type="Pfam" id="PF10497">
    <property type="entry name" value="zf-4CXXC_R1"/>
    <property type="match status" value="1"/>
</dbReference>
<evidence type="ECO:0000256" key="5">
    <source>
        <dbReference type="ARBA" id="ARBA00023015"/>
    </source>
</evidence>